<keyword evidence="1" id="KW-0547">Nucleotide-binding</keyword>
<dbReference type="InterPro" id="IPR027417">
    <property type="entry name" value="P-loop_NTPase"/>
</dbReference>
<dbReference type="InterPro" id="IPR041664">
    <property type="entry name" value="AAA_16"/>
</dbReference>
<sequence>MPLLDRDAELTTLLGLIDRLAQGTGGAGFVEAEPGLGKTALLTAVAAEAAARGHDVFRGAAGELDADRPLGPVAEALGIHRAGADPQRAEIGRLLDETAHTLLRHRLIDAVVSLVERLSLTNPTVLILEDLHWADETTLLAVHHLRSRLSHLPVVLLASLRPMPRSALLRRIVDGGMHLMLGPLGDDAVAALVQAVAQAPPSARLLTAARAAGGNPLYLTELVRTLRAEGRLDLAGGVADTDDRAAPRSLRWLVLQQLAALSAGTVPVLRVAAVLGASFSVTDLGTVLDRAPSELMRDLGEALDARIVDDAGDCLVFRHQVVRDAVYLDLPEAVRRGLHLQAGRALAAAGADPVTVAPHLVRGATPGDESAVDWLCRAASQVAPTTPAAAVDLFEQALRLIEKNDPRRYAITADLVEVLIWARRYPDLLALAHEIADHDPDDQRRNSVRLSVTRALLMVGKCPEARAEVEAGMRDFRGSERDRLRLRAGPDALTLAFAGASADAQALLDDVLRQAERLGDDEARQSGHTVLCIASLLLGETGRAVAAGETALALGGASTSVAHRWGAHIFHGTALMDADRLDDGHRVLRHGRRVADWAGMPWQAMHYHAQIGLFHFDVGRWDDAIAELEAASLVAGDFAGMPSTFAEAIAAVVEVRRGSLSAAAAHVERARRAIAHGHVLGADAALRAEALVHEAKGDRDTALILIEQAWRLNLAAGMPGQNVRIGPDLVRLALAAGHGELAALAAAEAGRLAELNPVASRRGLALLCRGLVESDPETLAEAVRVCRETPRLGDQATAGLAAGAAFAAAGRRIEAVDLLVDAITAAERCGAARDVAEGEAALRGLKVRRGPRRPHRPTATGWDALTSTELAIVRLAVEGLTNAQIGQRLFTSPRTVETHFSHVFAKLGLSSRVQVAAEAARRQNSASSVREDPTRPVPAIPATHSSSEHRPW</sequence>
<comment type="caution">
    <text evidence="5">The sequence shown here is derived from an EMBL/GenBank/DDBJ whole genome shotgun (WGS) entry which is preliminary data.</text>
</comment>
<dbReference type="InterPro" id="IPR036388">
    <property type="entry name" value="WH-like_DNA-bd_sf"/>
</dbReference>
<organism evidence="5 6">
    <name type="scientific">Actinoplanes sandaracinus</name>
    <dbReference type="NCBI Taxonomy" id="3045177"/>
    <lineage>
        <taxon>Bacteria</taxon>
        <taxon>Bacillati</taxon>
        <taxon>Actinomycetota</taxon>
        <taxon>Actinomycetes</taxon>
        <taxon>Micromonosporales</taxon>
        <taxon>Micromonosporaceae</taxon>
        <taxon>Actinoplanes</taxon>
    </lineage>
</organism>
<feature type="domain" description="HTH luxR-type" evidence="4">
    <location>
        <begin position="858"/>
        <end position="923"/>
    </location>
</feature>
<dbReference type="InterPro" id="IPR000792">
    <property type="entry name" value="Tscrpt_reg_LuxR_C"/>
</dbReference>
<feature type="region of interest" description="Disordered" evidence="3">
    <location>
        <begin position="920"/>
        <end position="952"/>
    </location>
</feature>
<dbReference type="PANTHER" id="PTHR16305">
    <property type="entry name" value="TESTICULAR SOLUBLE ADENYLYL CYCLASE"/>
    <property type="match status" value="1"/>
</dbReference>
<proteinExistence type="predicted"/>
<dbReference type="SUPFAM" id="SSF46894">
    <property type="entry name" value="C-terminal effector domain of the bipartite response regulators"/>
    <property type="match status" value="1"/>
</dbReference>
<gene>
    <name evidence="5" type="ORF">QLQ12_36500</name>
</gene>
<dbReference type="PANTHER" id="PTHR16305:SF35">
    <property type="entry name" value="TRANSCRIPTIONAL ACTIVATOR DOMAIN"/>
    <property type="match status" value="1"/>
</dbReference>
<dbReference type="Pfam" id="PF13191">
    <property type="entry name" value="AAA_16"/>
    <property type="match status" value="1"/>
</dbReference>
<protein>
    <submittedName>
        <fullName evidence="5">AAA family ATPase</fullName>
    </submittedName>
</protein>
<keyword evidence="6" id="KW-1185">Reference proteome</keyword>
<dbReference type="EMBL" id="JASCTH010000030">
    <property type="protein sequence ID" value="MDI6104107.1"/>
    <property type="molecule type" value="Genomic_DNA"/>
</dbReference>
<evidence type="ECO:0000256" key="3">
    <source>
        <dbReference type="SAM" id="MobiDB-lite"/>
    </source>
</evidence>
<dbReference type="SUPFAM" id="SSF52540">
    <property type="entry name" value="P-loop containing nucleoside triphosphate hydrolases"/>
    <property type="match status" value="1"/>
</dbReference>
<evidence type="ECO:0000259" key="4">
    <source>
        <dbReference type="PROSITE" id="PS50043"/>
    </source>
</evidence>
<dbReference type="Gene3D" id="1.25.40.10">
    <property type="entry name" value="Tetratricopeptide repeat domain"/>
    <property type="match status" value="1"/>
</dbReference>
<dbReference type="Pfam" id="PF00196">
    <property type="entry name" value="GerE"/>
    <property type="match status" value="1"/>
</dbReference>
<dbReference type="Gene3D" id="1.10.10.10">
    <property type="entry name" value="Winged helix-like DNA-binding domain superfamily/Winged helix DNA-binding domain"/>
    <property type="match status" value="1"/>
</dbReference>
<accession>A0ABT6WWI1</accession>
<dbReference type="InterPro" id="IPR016032">
    <property type="entry name" value="Sig_transdc_resp-reg_C-effctor"/>
</dbReference>
<reference evidence="5 6" key="1">
    <citation type="submission" date="2023-05" db="EMBL/GenBank/DDBJ databases">
        <title>Actinoplanes sp. NEAU-A12 genome sequencing.</title>
        <authorList>
            <person name="Wang Z.-S."/>
        </authorList>
    </citation>
    <scope>NUCLEOTIDE SEQUENCE [LARGE SCALE GENOMIC DNA]</scope>
    <source>
        <strain evidence="5 6">NEAU-A12</strain>
    </source>
</reference>
<dbReference type="CDD" id="cd06170">
    <property type="entry name" value="LuxR_C_like"/>
    <property type="match status" value="1"/>
</dbReference>
<dbReference type="RefSeq" id="WP_282765382.1">
    <property type="nucleotide sequence ID" value="NZ_JASCTH010000030.1"/>
</dbReference>
<keyword evidence="2" id="KW-0067">ATP-binding</keyword>
<dbReference type="InterPro" id="IPR011990">
    <property type="entry name" value="TPR-like_helical_dom_sf"/>
</dbReference>
<dbReference type="SMART" id="SM00421">
    <property type="entry name" value="HTH_LUXR"/>
    <property type="match status" value="1"/>
</dbReference>
<evidence type="ECO:0000256" key="1">
    <source>
        <dbReference type="ARBA" id="ARBA00022741"/>
    </source>
</evidence>
<dbReference type="PRINTS" id="PR00038">
    <property type="entry name" value="HTHLUXR"/>
</dbReference>
<evidence type="ECO:0000313" key="6">
    <source>
        <dbReference type="Proteomes" id="UP001241758"/>
    </source>
</evidence>
<dbReference type="PROSITE" id="PS50043">
    <property type="entry name" value="HTH_LUXR_2"/>
    <property type="match status" value="1"/>
</dbReference>
<dbReference type="SUPFAM" id="SSF48452">
    <property type="entry name" value="TPR-like"/>
    <property type="match status" value="2"/>
</dbReference>
<evidence type="ECO:0000256" key="2">
    <source>
        <dbReference type="ARBA" id="ARBA00022840"/>
    </source>
</evidence>
<dbReference type="Proteomes" id="UP001241758">
    <property type="component" value="Unassembled WGS sequence"/>
</dbReference>
<name>A0ABT6WWI1_9ACTN</name>
<evidence type="ECO:0000313" key="5">
    <source>
        <dbReference type="EMBL" id="MDI6104107.1"/>
    </source>
</evidence>